<name>A0A420DDU8_9FLAO</name>
<reference evidence="2" key="4">
    <citation type="submission" date="2024-05" db="EMBL/GenBank/DDBJ databases">
        <authorList>
            <person name="Sun Q."/>
            <person name="Sedlacek I."/>
        </authorList>
    </citation>
    <scope>NUCLEOTIDE SEQUENCE</scope>
    <source>
        <strain evidence="2">CCM 8490</strain>
    </source>
</reference>
<reference evidence="2" key="1">
    <citation type="journal article" date="2014" name="Int. J. Syst. Evol. Microbiol.">
        <title>Complete genome of a new Firmicutes species belonging to the dominant human colonic microbiota ('Ruminococcus bicirculans') reveals two chromosomes and a selective capacity to utilize plant glucans.</title>
        <authorList>
            <consortium name="NISC Comparative Sequencing Program"/>
            <person name="Wegmann U."/>
            <person name="Louis P."/>
            <person name="Goesmann A."/>
            <person name="Henrissat B."/>
            <person name="Duncan S.H."/>
            <person name="Flint H.J."/>
        </authorList>
    </citation>
    <scope>NUCLEOTIDE SEQUENCE</scope>
    <source>
        <strain evidence="2">CCM 8490</strain>
    </source>
</reference>
<organism evidence="3 4">
    <name type="scientific">Epilithonimonas arachidiradicis</name>
    <dbReference type="NCBI Taxonomy" id="1617282"/>
    <lineage>
        <taxon>Bacteria</taxon>
        <taxon>Pseudomonadati</taxon>
        <taxon>Bacteroidota</taxon>
        <taxon>Flavobacteriia</taxon>
        <taxon>Flavobacteriales</taxon>
        <taxon>Weeksellaceae</taxon>
        <taxon>Chryseobacterium group</taxon>
        <taxon>Epilithonimonas</taxon>
    </lineage>
</organism>
<dbReference type="EMBL" id="BMCW01000001">
    <property type="protein sequence ID" value="GGG47014.1"/>
    <property type="molecule type" value="Genomic_DNA"/>
</dbReference>
<dbReference type="RefSeq" id="WP_120212285.1">
    <property type="nucleotide sequence ID" value="NZ_BMCW01000001.1"/>
</dbReference>
<comment type="caution">
    <text evidence="3">The sequence shown here is derived from an EMBL/GenBank/DDBJ whole genome shotgun (WGS) entry which is preliminary data.</text>
</comment>
<dbReference type="Proteomes" id="UP000658202">
    <property type="component" value="Unassembled WGS sequence"/>
</dbReference>
<evidence type="ECO:0000313" key="4">
    <source>
        <dbReference type="Proteomes" id="UP000285906"/>
    </source>
</evidence>
<dbReference type="EMBL" id="RAQH01000001">
    <property type="protein sequence ID" value="RKE90004.1"/>
    <property type="molecule type" value="Genomic_DNA"/>
</dbReference>
<evidence type="ECO:0000259" key="1">
    <source>
        <dbReference type="Pfam" id="PF19512"/>
    </source>
</evidence>
<dbReference type="OrthoDB" id="1351182at2"/>
<reference evidence="5" key="3">
    <citation type="journal article" date="2019" name="Int. J. Syst. Evol. Microbiol.">
        <title>The Global Catalogue of Microorganisms (GCM) 10K type strain sequencing project: providing services to taxonomists for standard genome sequencing and annotation.</title>
        <authorList>
            <consortium name="The Broad Institute Genomics Platform"/>
            <consortium name="The Broad Institute Genome Sequencing Center for Infectious Disease"/>
            <person name="Wu L."/>
            <person name="Ma J."/>
        </authorList>
    </citation>
    <scope>NUCLEOTIDE SEQUENCE [LARGE SCALE GENOMIC DNA]</scope>
    <source>
        <strain evidence="5">CCM 8490</strain>
    </source>
</reference>
<gene>
    <name evidence="3" type="ORF">BXY58_0589</name>
    <name evidence="2" type="ORF">GCM10007332_05640</name>
</gene>
<dbReference type="Proteomes" id="UP000285906">
    <property type="component" value="Unassembled WGS sequence"/>
</dbReference>
<sequence>MEFDFKELVARAHFDYVGPLFPNWWKNNKTKFILPNLMGIGKDLVLGGRYFTTLSVADKAGNQYLFPNEPLLSISLAKTIVETATVGKERKGTVKEYICTEDYNINIKGVCVNENDPETYPAEQVAELKRMFEINDSLEVISNPFLELFEIRNIVLKDVQFDEMAGEQGLQKFTMTAVSDQDFYADLNEREKTLKSLL</sequence>
<proteinExistence type="predicted"/>
<reference evidence="3 4" key="2">
    <citation type="submission" date="2018-09" db="EMBL/GenBank/DDBJ databases">
        <title>Genomic Encyclopedia of Archaeal and Bacterial Type Strains, Phase II (KMG-II): from individual species to whole genera.</title>
        <authorList>
            <person name="Goeker M."/>
        </authorList>
    </citation>
    <scope>NUCLEOTIDE SEQUENCE [LARGE SCALE GENOMIC DNA]</scope>
    <source>
        <strain evidence="3 4">DSM 27620</strain>
    </source>
</reference>
<feature type="domain" description="DUF6046" evidence="1">
    <location>
        <begin position="66"/>
        <end position="189"/>
    </location>
</feature>
<evidence type="ECO:0000313" key="3">
    <source>
        <dbReference type="EMBL" id="RKE90004.1"/>
    </source>
</evidence>
<dbReference type="Pfam" id="PF19512">
    <property type="entry name" value="DUF6046"/>
    <property type="match status" value="1"/>
</dbReference>
<evidence type="ECO:0000313" key="5">
    <source>
        <dbReference type="Proteomes" id="UP000658202"/>
    </source>
</evidence>
<evidence type="ECO:0000313" key="2">
    <source>
        <dbReference type="EMBL" id="GGG47014.1"/>
    </source>
</evidence>
<accession>A0A420DDU8</accession>
<protein>
    <recommendedName>
        <fullName evidence="1">DUF6046 domain-containing protein</fullName>
    </recommendedName>
</protein>
<dbReference type="AlphaFoldDB" id="A0A420DDU8"/>
<dbReference type="InterPro" id="IPR046109">
    <property type="entry name" value="DUF6046"/>
</dbReference>
<keyword evidence="5" id="KW-1185">Reference proteome</keyword>